<protein>
    <submittedName>
        <fullName evidence="4">Proline-rich extensin-like protein EPR1 isoform X1</fullName>
    </submittedName>
</protein>
<dbReference type="KEGG" id="sliu:111348660"/>
<evidence type="ECO:0000256" key="1">
    <source>
        <dbReference type="SAM" id="MobiDB-lite"/>
    </source>
</evidence>
<feature type="region of interest" description="Disordered" evidence="1">
    <location>
        <begin position="732"/>
        <end position="792"/>
    </location>
</feature>
<dbReference type="OrthoDB" id="7493181at2759"/>
<keyword evidence="3" id="KW-1185">Reference proteome</keyword>
<feature type="chain" id="PRO_5039905164" evidence="2">
    <location>
        <begin position="22"/>
        <end position="792"/>
    </location>
</feature>
<reference evidence="4" key="1">
    <citation type="submission" date="2025-08" db="UniProtKB">
        <authorList>
            <consortium name="RefSeq"/>
        </authorList>
    </citation>
    <scope>IDENTIFICATION</scope>
    <source>
        <strain evidence="4">Ishihara</strain>
        <tissue evidence="4">Whole body</tissue>
    </source>
</reference>
<evidence type="ECO:0000256" key="2">
    <source>
        <dbReference type="SAM" id="SignalP"/>
    </source>
</evidence>
<dbReference type="AlphaFoldDB" id="A0A9J7IL86"/>
<dbReference type="GeneID" id="111348660"/>
<feature type="compositionally biased region" description="Polar residues" evidence="1">
    <location>
        <begin position="760"/>
        <end position="776"/>
    </location>
</feature>
<dbReference type="RefSeq" id="XP_022815165.1">
    <property type="nucleotide sequence ID" value="XM_022959397.1"/>
</dbReference>
<feature type="region of interest" description="Disordered" evidence="1">
    <location>
        <begin position="261"/>
        <end position="313"/>
    </location>
</feature>
<feature type="compositionally biased region" description="Polar residues" evidence="1">
    <location>
        <begin position="60"/>
        <end position="75"/>
    </location>
</feature>
<evidence type="ECO:0000313" key="3">
    <source>
        <dbReference type="Proteomes" id="UP000301870"/>
    </source>
</evidence>
<sequence>MQGGVIGGICLLAFLLSKGRAEETNGLNDNKLENPSDLKNELVVTESNSQDDDDDDRSGAISQSASRNVGGSSLPQAEAGVNSDSGLYNPGANSYPYSPSYSYSSGVNLPRPQADTGADKQGPAAGGVINQYSLGPYDYPSESPFRPGYNKATYEGSSGTFSTQQSSPIAFEDAKSRTILPHEYIFPNKMPGGENVIQCTKENEFHHFWSEGVDCMTCICVNEYGVLTPVCASCGGCRKPSPYHPEYIPELPVPIPVKPATPETIPMIPEPYSPEPERPNPEPNLEIPTPEPYPKYPAPIPGPSPLPDSFPEPIPTLPPQPAEASCSPLPNGQPFTNPLHPCQICTCKESDVSGNVDVQIECKENPQCISPVDLTTLPPLPEVPVPIPLPICEKFPEHVLFPHPTDNCKLCKCSKRDTDNGSSEQVLTCYPHPDCIPKPEPATEAVPSLPMPLDPQRVKPAPEPELIPSEPLKGQLEPIEPVPLPEIVTIEPLPWPPITTVSPGPPLPMLAPPPGPLPGPSPHESCRPYPPNQTFQHPWDECQICLCTEATAVGMVTVEVNCYTKPACCIEPPEPVKSAISGYSRQYAAVAPDAQSLSAATSTFRPPSIYPSYTPRTVNYPGTNQVSAADGLKQGYSIQTYPMLQTDTGYVEPPPHYPYQRNYQPPFVNQEYPEYPPRIKVPPASYKPNQFAYPPNYQYAPGDAMENNYAGPQGHYQPYDPRFQTVPSAYPAPTMYQRPNYDRPPVYPPAPSRDVYGKPNQKQIGANVQNVQSNYLGNAVRTISDDDEPDDS</sequence>
<evidence type="ECO:0000313" key="4">
    <source>
        <dbReference type="RefSeq" id="XP_022815165.1"/>
    </source>
</evidence>
<proteinExistence type="predicted"/>
<keyword evidence="2" id="KW-0732">Signal</keyword>
<feature type="signal peptide" evidence="2">
    <location>
        <begin position="1"/>
        <end position="21"/>
    </location>
</feature>
<feature type="compositionally biased region" description="Pro residues" evidence="1">
    <location>
        <begin position="289"/>
        <end position="313"/>
    </location>
</feature>
<feature type="region of interest" description="Disordered" evidence="1">
    <location>
        <begin position="45"/>
        <end position="87"/>
    </location>
</feature>
<feature type="region of interest" description="Disordered" evidence="1">
    <location>
        <begin position="102"/>
        <end position="129"/>
    </location>
</feature>
<gene>
    <name evidence="4" type="primary">LOC111348660</name>
</gene>
<dbReference type="Proteomes" id="UP000301870">
    <property type="component" value="Chromosome 8"/>
</dbReference>
<name>A0A9J7IL86_SPOLT</name>
<organism evidence="3 4">
    <name type="scientific">Spodoptera litura</name>
    <name type="common">Asian cotton leafworm</name>
    <dbReference type="NCBI Taxonomy" id="69820"/>
    <lineage>
        <taxon>Eukaryota</taxon>
        <taxon>Metazoa</taxon>
        <taxon>Ecdysozoa</taxon>
        <taxon>Arthropoda</taxon>
        <taxon>Hexapoda</taxon>
        <taxon>Insecta</taxon>
        <taxon>Pterygota</taxon>
        <taxon>Neoptera</taxon>
        <taxon>Endopterygota</taxon>
        <taxon>Lepidoptera</taxon>
        <taxon>Glossata</taxon>
        <taxon>Ditrysia</taxon>
        <taxon>Noctuoidea</taxon>
        <taxon>Noctuidae</taxon>
        <taxon>Amphipyrinae</taxon>
        <taxon>Spodoptera</taxon>
    </lineage>
</organism>
<accession>A0A9J7IL86</accession>